<protein>
    <submittedName>
        <fullName evidence="1">Uncharacterized protein</fullName>
    </submittedName>
</protein>
<evidence type="ECO:0000313" key="1">
    <source>
        <dbReference type="EMBL" id="MBD6621013.1"/>
    </source>
</evidence>
<dbReference type="Proteomes" id="UP001165986">
    <property type="component" value="Unassembled WGS sequence"/>
</dbReference>
<dbReference type="AlphaFoldDB" id="A0AA40VVF8"/>
<sequence>MLSITIQLSFSAKIFSQNTLPSKKSSQREREYLRPSEVNAIISAAQKVGRYGITDGAIIWRCVIEV</sequence>
<dbReference type="EMBL" id="VJXY01000102">
    <property type="protein sequence ID" value="MBD6621013.1"/>
    <property type="molecule type" value="Genomic_DNA"/>
</dbReference>
<comment type="caution">
    <text evidence="1">The sequence shown here is derived from an EMBL/GenBank/DDBJ whole genome shotgun (WGS) entry which is preliminary data.</text>
</comment>
<name>A0AA40VVF8_9NOST</name>
<evidence type="ECO:0000313" key="2">
    <source>
        <dbReference type="Proteomes" id="UP001165986"/>
    </source>
</evidence>
<proteinExistence type="predicted"/>
<gene>
    <name evidence="1" type="ORF">FNW02_36135</name>
</gene>
<dbReference type="RefSeq" id="WP_191762334.1">
    <property type="nucleotide sequence ID" value="NZ_VJXY01000102.1"/>
</dbReference>
<keyword evidence="2" id="KW-1185">Reference proteome</keyword>
<accession>A0AA40VVF8</accession>
<organism evidence="1 2">
    <name type="scientific">Komarekiella delphini-convector SJRDD-AB1</name>
    <dbReference type="NCBI Taxonomy" id="2593771"/>
    <lineage>
        <taxon>Bacteria</taxon>
        <taxon>Bacillati</taxon>
        <taxon>Cyanobacteriota</taxon>
        <taxon>Cyanophyceae</taxon>
        <taxon>Nostocales</taxon>
        <taxon>Nostocaceae</taxon>
        <taxon>Komarekiella</taxon>
        <taxon>Komarekiella delphini-convector</taxon>
    </lineage>
</organism>
<reference evidence="1" key="1">
    <citation type="submission" date="2019-07" db="EMBL/GenBank/DDBJ databases">
        <title>Toxilogical consequences of a new and cryptic species of cyanobacteria (Komarekiella delphini-convector) recovered from the epidermis of a bottlenose dolphin and 1500 ft. in the air.</title>
        <authorList>
            <person name="Brown A.O."/>
            <person name="Dvorak P."/>
            <person name="Villanueva C.D."/>
            <person name="Foss A.J."/>
            <person name="Garvey A.D."/>
            <person name="Gibson Q.A."/>
            <person name="Johansen J.R."/>
            <person name="Casamatta D.A."/>
        </authorList>
    </citation>
    <scope>NUCLEOTIDE SEQUENCE</scope>
    <source>
        <strain evidence="1">SJRDD-AB1</strain>
    </source>
</reference>